<gene>
    <name evidence="3" type="ORF">KCG46_01850</name>
</gene>
<sequence>MSDMTTTPDTPAEIDAVFGDGIAASFPQPSSAREEWRAFGTFLKNPTLPDHKKRMGSGARAILRMLGLDLIFLLIFIAALMTLVAIGIKLPENLNSSLEMSIGTVVLVVIAAPLIEELIFRSWLSGRPRYLIVLPILFVAGTVAAVMGVSKTGEEAELGVGLSLLGGALFAAIATAVVWKRPTPQWFKTIFPGAFWLSSIAFALVHFANYTEGSILVLLPLVLPQFVLGSIAAYLRVHYGLWTAVALHAVHNGIAIGVAFLAMASEGSA</sequence>
<comment type="caution">
    <text evidence="3">The sequence shown here is derived from an EMBL/GenBank/DDBJ whole genome shotgun (WGS) entry which is preliminary data.</text>
</comment>
<feature type="transmembrane region" description="Helical" evidence="1">
    <location>
        <begin position="190"/>
        <end position="208"/>
    </location>
</feature>
<dbReference type="Pfam" id="PF02517">
    <property type="entry name" value="Rce1-like"/>
    <property type="match status" value="1"/>
</dbReference>
<dbReference type="GO" id="GO:0004175">
    <property type="term" value="F:endopeptidase activity"/>
    <property type="evidence" value="ECO:0007669"/>
    <property type="project" value="UniProtKB-ARBA"/>
</dbReference>
<feature type="domain" description="CAAX prenyl protease 2/Lysostaphin resistance protein A-like" evidence="2">
    <location>
        <begin position="102"/>
        <end position="253"/>
    </location>
</feature>
<feature type="transmembrane region" description="Helical" evidence="1">
    <location>
        <begin position="156"/>
        <end position="178"/>
    </location>
</feature>
<evidence type="ECO:0000259" key="2">
    <source>
        <dbReference type="Pfam" id="PF02517"/>
    </source>
</evidence>
<keyword evidence="1" id="KW-0472">Membrane</keyword>
<feature type="transmembrane region" description="Helical" evidence="1">
    <location>
        <begin position="61"/>
        <end position="88"/>
    </location>
</feature>
<keyword evidence="4" id="KW-1185">Reference proteome</keyword>
<dbReference type="Proteomes" id="UP001138681">
    <property type="component" value="Unassembled WGS sequence"/>
</dbReference>
<dbReference type="EMBL" id="JAGSPC010000001">
    <property type="protein sequence ID" value="MBV7258314.1"/>
    <property type="molecule type" value="Genomic_DNA"/>
</dbReference>
<evidence type="ECO:0000256" key="1">
    <source>
        <dbReference type="SAM" id="Phobius"/>
    </source>
</evidence>
<organism evidence="3 4">
    <name type="scientific">Erythrobacter crassostreae</name>
    <dbReference type="NCBI Taxonomy" id="2828328"/>
    <lineage>
        <taxon>Bacteria</taxon>
        <taxon>Pseudomonadati</taxon>
        <taxon>Pseudomonadota</taxon>
        <taxon>Alphaproteobacteria</taxon>
        <taxon>Sphingomonadales</taxon>
        <taxon>Erythrobacteraceae</taxon>
        <taxon>Erythrobacter/Porphyrobacter group</taxon>
        <taxon>Erythrobacter</taxon>
    </lineage>
</organism>
<dbReference type="InterPro" id="IPR003675">
    <property type="entry name" value="Rce1/LyrA-like_dom"/>
</dbReference>
<dbReference type="GO" id="GO:0080120">
    <property type="term" value="P:CAAX-box protein maturation"/>
    <property type="evidence" value="ECO:0007669"/>
    <property type="project" value="UniProtKB-ARBA"/>
</dbReference>
<feature type="transmembrane region" description="Helical" evidence="1">
    <location>
        <begin position="242"/>
        <end position="264"/>
    </location>
</feature>
<keyword evidence="3" id="KW-0378">Hydrolase</keyword>
<feature type="transmembrane region" description="Helical" evidence="1">
    <location>
        <begin position="100"/>
        <end position="119"/>
    </location>
</feature>
<dbReference type="RefSeq" id="WP_218403646.1">
    <property type="nucleotide sequence ID" value="NZ_JAGSPC010000001.1"/>
</dbReference>
<keyword evidence="1" id="KW-0812">Transmembrane</keyword>
<feature type="transmembrane region" description="Helical" evidence="1">
    <location>
        <begin position="131"/>
        <end position="150"/>
    </location>
</feature>
<keyword evidence="3" id="KW-0645">Protease</keyword>
<feature type="transmembrane region" description="Helical" evidence="1">
    <location>
        <begin position="214"/>
        <end position="235"/>
    </location>
</feature>
<reference evidence="3" key="1">
    <citation type="submission" date="2021-04" db="EMBL/GenBank/DDBJ databases">
        <authorList>
            <person name="Pira H."/>
            <person name="Risdian C."/>
            <person name="Wink J."/>
        </authorList>
    </citation>
    <scope>NUCLEOTIDE SEQUENCE</scope>
    <source>
        <strain evidence="3">WH158</strain>
    </source>
</reference>
<accession>A0A9X1F1B9</accession>
<evidence type="ECO:0000313" key="4">
    <source>
        <dbReference type="Proteomes" id="UP001138681"/>
    </source>
</evidence>
<proteinExistence type="predicted"/>
<keyword evidence="1" id="KW-1133">Transmembrane helix</keyword>
<dbReference type="AlphaFoldDB" id="A0A9X1F1B9"/>
<name>A0A9X1F1B9_9SPHN</name>
<dbReference type="GO" id="GO:0008237">
    <property type="term" value="F:metallopeptidase activity"/>
    <property type="evidence" value="ECO:0007669"/>
    <property type="project" value="UniProtKB-KW"/>
</dbReference>
<keyword evidence="3" id="KW-0482">Metalloprotease</keyword>
<evidence type="ECO:0000313" key="3">
    <source>
        <dbReference type="EMBL" id="MBV7258314.1"/>
    </source>
</evidence>
<protein>
    <submittedName>
        <fullName evidence="3">CPBP family intramembrane metalloprotease</fullName>
    </submittedName>
</protein>